<dbReference type="PRINTS" id="PR00786">
    <property type="entry name" value="NEPRILYSIN"/>
</dbReference>
<evidence type="ECO:0000256" key="2">
    <source>
        <dbReference type="ARBA" id="ARBA00022670"/>
    </source>
</evidence>
<dbReference type="InterPro" id="IPR042089">
    <property type="entry name" value="Peptidase_M13_dom_2"/>
</dbReference>
<dbReference type="PROSITE" id="PS51885">
    <property type="entry name" value="NEPRILYSIN"/>
    <property type="match status" value="1"/>
</dbReference>
<dbReference type="GO" id="GO:0016485">
    <property type="term" value="P:protein processing"/>
    <property type="evidence" value="ECO:0007669"/>
    <property type="project" value="TreeGrafter"/>
</dbReference>
<feature type="domain" description="Peptidase M13 C-terminal" evidence="8">
    <location>
        <begin position="558"/>
        <end position="762"/>
    </location>
</feature>
<proteinExistence type="predicted"/>
<dbReference type="InterPro" id="IPR024079">
    <property type="entry name" value="MetalloPept_cat_dom_sf"/>
</dbReference>
<dbReference type="GO" id="GO:0004222">
    <property type="term" value="F:metalloendopeptidase activity"/>
    <property type="evidence" value="ECO:0007669"/>
    <property type="project" value="InterPro"/>
</dbReference>
<evidence type="ECO:0000313" key="10">
    <source>
        <dbReference type="Proteomes" id="UP000050795"/>
    </source>
</evidence>
<evidence type="ECO:0000256" key="4">
    <source>
        <dbReference type="ARBA" id="ARBA00022801"/>
    </source>
</evidence>
<dbReference type="Gene3D" id="1.10.1380.10">
    <property type="entry name" value="Neutral endopeptidase , domain2"/>
    <property type="match status" value="1"/>
</dbReference>
<evidence type="ECO:0000313" key="11">
    <source>
        <dbReference type="WBParaSite" id="TREG1_130310.1"/>
    </source>
</evidence>
<dbReference type="Proteomes" id="UP000050795">
    <property type="component" value="Unassembled WGS sequence"/>
</dbReference>
<dbReference type="WBParaSite" id="TREG1_130310.1">
    <property type="protein sequence ID" value="TREG1_130310.1"/>
    <property type="gene ID" value="TREG1_130310"/>
</dbReference>
<keyword evidence="7" id="KW-0472">Membrane</keyword>
<dbReference type="SUPFAM" id="SSF55486">
    <property type="entry name" value="Metalloproteases ('zincins'), catalytic domain"/>
    <property type="match status" value="1"/>
</dbReference>
<dbReference type="Pfam" id="PF01431">
    <property type="entry name" value="Peptidase_M13"/>
    <property type="match status" value="1"/>
</dbReference>
<feature type="transmembrane region" description="Helical" evidence="7">
    <location>
        <begin position="16"/>
        <end position="38"/>
    </location>
</feature>
<dbReference type="PANTHER" id="PTHR11733:SF240">
    <property type="entry name" value="GH14155P-RELATED"/>
    <property type="match status" value="1"/>
</dbReference>
<dbReference type="GO" id="GO:0046872">
    <property type="term" value="F:metal ion binding"/>
    <property type="evidence" value="ECO:0007669"/>
    <property type="project" value="UniProtKB-KW"/>
</dbReference>
<dbReference type="AlphaFoldDB" id="A0AA85IZ90"/>
<evidence type="ECO:0008006" key="12">
    <source>
        <dbReference type="Google" id="ProtNLM"/>
    </source>
</evidence>
<comment type="cofactor">
    <cofactor evidence="1">
        <name>Zn(2+)</name>
        <dbReference type="ChEBI" id="CHEBI:29105"/>
    </cofactor>
</comment>
<dbReference type="InterPro" id="IPR000718">
    <property type="entry name" value="Peptidase_M13"/>
</dbReference>
<reference evidence="10" key="1">
    <citation type="submission" date="2022-06" db="EMBL/GenBank/DDBJ databases">
        <authorList>
            <person name="Berger JAMES D."/>
            <person name="Berger JAMES D."/>
        </authorList>
    </citation>
    <scope>NUCLEOTIDE SEQUENCE [LARGE SCALE GENOMIC DNA]</scope>
</reference>
<dbReference type="GO" id="GO:0005886">
    <property type="term" value="C:plasma membrane"/>
    <property type="evidence" value="ECO:0007669"/>
    <property type="project" value="TreeGrafter"/>
</dbReference>
<dbReference type="PROSITE" id="PS51257">
    <property type="entry name" value="PROKAR_LIPOPROTEIN"/>
    <property type="match status" value="1"/>
</dbReference>
<keyword evidence="10" id="KW-1185">Reference proteome</keyword>
<evidence type="ECO:0000256" key="7">
    <source>
        <dbReference type="SAM" id="Phobius"/>
    </source>
</evidence>
<dbReference type="CDD" id="cd08662">
    <property type="entry name" value="M13"/>
    <property type="match status" value="1"/>
</dbReference>
<feature type="domain" description="Peptidase M13 N-terminal" evidence="9">
    <location>
        <begin position="103"/>
        <end position="491"/>
    </location>
</feature>
<reference evidence="11" key="2">
    <citation type="submission" date="2023-11" db="UniProtKB">
        <authorList>
            <consortium name="WormBaseParasite"/>
        </authorList>
    </citation>
    <scope>IDENTIFICATION</scope>
</reference>
<keyword evidence="7" id="KW-0812">Transmembrane</keyword>
<dbReference type="PANTHER" id="PTHR11733">
    <property type="entry name" value="ZINC METALLOPROTEASE FAMILY M13 NEPRILYSIN-RELATED"/>
    <property type="match status" value="1"/>
</dbReference>
<name>A0AA85IZ90_TRIRE</name>
<evidence type="ECO:0000256" key="6">
    <source>
        <dbReference type="ARBA" id="ARBA00023049"/>
    </source>
</evidence>
<sequence length="763" mass="87840">MHKNHKPSSRWTTTQLSIILGCFLVITALLSVIAYLLMRPTEVEKASIVEGESKNLKFKSHHTELSVDNATETTLKAIASTEETIKANANRTTGANTLPPATPCDDFYRYACDKWENDNPIPEDMLKINTFSNLDKEIKKYIWRIFSNSSYATNDIHLSDVRKFYKSCVERNNILPEEFRSQVRQIIAKTYGHWELLPSTRQTVSVSSDGGKKLSLLDLYLPLISTSGGSPLFSLNIYGKYPPVIEISKAHFSLRTETYRTEEESLVIAPFYNKYAHFLGVPETEVKRLNSAFELSFRLAHNTYYANRHAPNKGKQLVKMDELKAICPPMDWENLFAKLFDETEYKGDYRLLPIIVEDKMALKHQCALHEIEMSTTAGRSALHNMAVMELFLPLLSFVSSKRDKSVPMDSKADTDLNPKYSEFCLERLMEVFPWTIEKHYLAQRIKDSHRNEVVNIFKEIKETLYTSIEEVTWLNDRTKKFAIDKISNITVVDSSYDVNISEFKENLSLIYRYPIEENTYIVNEHFARKSKHLDNLRRYLFGIPEELEHYTASHTTKAYYTPNRNRIHIHAGLLNPPYYSHGKEDSVIYGGLGWVIAHELLHAVDTTGLLVDEKGDDLPSSVSYQGFLEILKQTECMRKRHRDYKFTSEKSGGVLTQGEIISDHGGVKAAYRTYHRLKKKNPPQVVNETSNSPYTSDQLFFLTFAQTLCGYHSVTGLLKQVKDIHVLNFYRVNDVLLNNEDFSRAYNCPFGSPMNPRHKCHVW</sequence>
<evidence type="ECO:0000256" key="5">
    <source>
        <dbReference type="ARBA" id="ARBA00022833"/>
    </source>
</evidence>
<dbReference type="InterPro" id="IPR018497">
    <property type="entry name" value="Peptidase_M13_C"/>
</dbReference>
<evidence type="ECO:0000259" key="9">
    <source>
        <dbReference type="Pfam" id="PF05649"/>
    </source>
</evidence>
<keyword evidence="5" id="KW-0862">Zinc</keyword>
<dbReference type="InterPro" id="IPR008753">
    <property type="entry name" value="Peptidase_M13_N"/>
</dbReference>
<accession>A0AA85IZ90</accession>
<keyword evidence="6" id="KW-0482">Metalloprotease</keyword>
<dbReference type="Pfam" id="PF05649">
    <property type="entry name" value="Peptidase_M13_N"/>
    <property type="match status" value="1"/>
</dbReference>
<evidence type="ECO:0000259" key="8">
    <source>
        <dbReference type="Pfam" id="PF01431"/>
    </source>
</evidence>
<dbReference type="Gene3D" id="3.40.390.10">
    <property type="entry name" value="Collagenase (Catalytic Domain)"/>
    <property type="match status" value="1"/>
</dbReference>
<keyword evidence="3" id="KW-0479">Metal-binding</keyword>
<protein>
    <recommendedName>
        <fullName evidence="12">Peptidase_M13 domain-containing protein</fullName>
    </recommendedName>
</protein>
<organism evidence="10 11">
    <name type="scientific">Trichobilharzia regenti</name>
    <name type="common">Nasal bird schistosome</name>
    <dbReference type="NCBI Taxonomy" id="157069"/>
    <lineage>
        <taxon>Eukaryota</taxon>
        <taxon>Metazoa</taxon>
        <taxon>Spiralia</taxon>
        <taxon>Lophotrochozoa</taxon>
        <taxon>Platyhelminthes</taxon>
        <taxon>Trematoda</taxon>
        <taxon>Digenea</taxon>
        <taxon>Strigeidida</taxon>
        <taxon>Schistosomatoidea</taxon>
        <taxon>Schistosomatidae</taxon>
        <taxon>Trichobilharzia</taxon>
    </lineage>
</organism>
<evidence type="ECO:0000256" key="1">
    <source>
        <dbReference type="ARBA" id="ARBA00001947"/>
    </source>
</evidence>
<keyword evidence="7" id="KW-1133">Transmembrane helix</keyword>
<keyword evidence="4" id="KW-0378">Hydrolase</keyword>
<keyword evidence="2" id="KW-0645">Protease</keyword>
<evidence type="ECO:0000256" key="3">
    <source>
        <dbReference type="ARBA" id="ARBA00022723"/>
    </source>
</evidence>